<dbReference type="Proteomes" id="UP000324222">
    <property type="component" value="Unassembled WGS sequence"/>
</dbReference>
<comment type="caution">
    <text evidence="1">The sequence shown here is derived from an EMBL/GenBank/DDBJ whole genome shotgun (WGS) entry which is preliminary data.</text>
</comment>
<organism evidence="1 2">
    <name type="scientific">Portunus trituberculatus</name>
    <name type="common">Swimming crab</name>
    <name type="synonym">Neptunus trituberculatus</name>
    <dbReference type="NCBI Taxonomy" id="210409"/>
    <lineage>
        <taxon>Eukaryota</taxon>
        <taxon>Metazoa</taxon>
        <taxon>Ecdysozoa</taxon>
        <taxon>Arthropoda</taxon>
        <taxon>Crustacea</taxon>
        <taxon>Multicrustacea</taxon>
        <taxon>Malacostraca</taxon>
        <taxon>Eumalacostraca</taxon>
        <taxon>Eucarida</taxon>
        <taxon>Decapoda</taxon>
        <taxon>Pleocyemata</taxon>
        <taxon>Brachyura</taxon>
        <taxon>Eubrachyura</taxon>
        <taxon>Portunoidea</taxon>
        <taxon>Portunidae</taxon>
        <taxon>Portuninae</taxon>
        <taxon>Portunus</taxon>
    </lineage>
</organism>
<keyword evidence="2" id="KW-1185">Reference proteome</keyword>
<protein>
    <submittedName>
        <fullName evidence="1">Uncharacterized protein</fullName>
    </submittedName>
</protein>
<reference evidence="1 2" key="1">
    <citation type="submission" date="2019-05" db="EMBL/GenBank/DDBJ databases">
        <title>Another draft genome of Portunus trituberculatus and its Hox gene families provides insights of decapod evolution.</title>
        <authorList>
            <person name="Jeong J.-H."/>
            <person name="Song I."/>
            <person name="Kim S."/>
            <person name="Choi T."/>
            <person name="Kim D."/>
            <person name="Ryu S."/>
            <person name="Kim W."/>
        </authorList>
    </citation>
    <scope>NUCLEOTIDE SEQUENCE [LARGE SCALE GENOMIC DNA]</scope>
    <source>
        <tissue evidence="1">Muscle</tissue>
    </source>
</reference>
<dbReference type="EMBL" id="VSRR010011717">
    <property type="protein sequence ID" value="MPC53563.1"/>
    <property type="molecule type" value="Genomic_DNA"/>
</dbReference>
<evidence type="ECO:0000313" key="2">
    <source>
        <dbReference type="Proteomes" id="UP000324222"/>
    </source>
</evidence>
<proteinExistence type="predicted"/>
<sequence>MWSESVPQVTLAHFEQSPLSQESKSPLQDDCIVKSCGVETFYSPPWTCSSTSLKMPVKLVTQVVTRH</sequence>
<evidence type="ECO:0000313" key="1">
    <source>
        <dbReference type="EMBL" id="MPC53563.1"/>
    </source>
</evidence>
<name>A0A5B7G8L7_PORTR</name>
<gene>
    <name evidence="1" type="ORF">E2C01_047457</name>
</gene>
<accession>A0A5B7G8L7</accession>
<dbReference type="AlphaFoldDB" id="A0A5B7G8L7"/>